<proteinExistence type="predicted"/>
<sequence length="72" mass="7927">MFTKHSSSGYDHARCRRSTTSRTKSFHRNANADIVDNAAKCKHGYAHTCVCRGECDACARCTGYAHGGMTKK</sequence>
<comment type="caution">
    <text evidence="2">The sequence shown here is derived from an EMBL/GenBank/DDBJ whole genome shotgun (WGS) entry which is preliminary data.</text>
</comment>
<evidence type="ECO:0000256" key="1">
    <source>
        <dbReference type="SAM" id="MobiDB-lite"/>
    </source>
</evidence>
<gene>
    <name evidence="2" type="ORF">BIFPSEUDO_03396</name>
</gene>
<reference evidence="2 3" key="1">
    <citation type="submission" date="2009-02" db="EMBL/GenBank/DDBJ databases">
        <title>Draft genome sequence of Bifidobacterium pseudocatenulatum (DSM 20438).</title>
        <authorList>
            <person name="Sudarsanam P."/>
            <person name="Ley R."/>
            <person name="Guruge J."/>
            <person name="Turnbaugh P.J."/>
            <person name="Mahowald M."/>
            <person name="Liep D."/>
            <person name="Gordon J."/>
        </authorList>
    </citation>
    <scope>NUCLEOTIDE SEQUENCE [LARGE SCALE GENOMIC DNA]</scope>
    <source>
        <strain evidence="2 3">DSM 20438</strain>
    </source>
</reference>
<dbReference type="EMBL" id="ABXX02000002">
    <property type="protein sequence ID" value="EEG71426.1"/>
    <property type="molecule type" value="Genomic_DNA"/>
</dbReference>
<protein>
    <submittedName>
        <fullName evidence="2">Uncharacterized protein</fullName>
    </submittedName>
</protein>
<evidence type="ECO:0000313" key="2">
    <source>
        <dbReference type="EMBL" id="EEG71426.1"/>
    </source>
</evidence>
<dbReference type="Proteomes" id="UP000003875">
    <property type="component" value="Unassembled WGS sequence"/>
</dbReference>
<dbReference type="AlphaFoldDB" id="C0BRY2"/>
<reference evidence="2 3" key="2">
    <citation type="submission" date="2009-02" db="EMBL/GenBank/DDBJ databases">
        <authorList>
            <person name="Fulton L."/>
            <person name="Clifton S."/>
            <person name="Fulton B."/>
            <person name="Xu J."/>
            <person name="Minx P."/>
            <person name="Pepin K.H."/>
            <person name="Johnson M."/>
            <person name="Bhonagiri V."/>
            <person name="Nash W.E."/>
            <person name="Mardis E.R."/>
            <person name="Wilson R.K."/>
        </authorList>
    </citation>
    <scope>NUCLEOTIDE SEQUENCE [LARGE SCALE GENOMIC DNA]</scope>
    <source>
        <strain evidence="2 3">DSM 20438</strain>
    </source>
</reference>
<accession>C0BRY2</accession>
<organism evidence="2 3">
    <name type="scientific">Bifidobacterium pseudocatenulatum DSM 20438 = JCM 1200 = LMG 10505</name>
    <dbReference type="NCBI Taxonomy" id="547043"/>
    <lineage>
        <taxon>Bacteria</taxon>
        <taxon>Bacillati</taxon>
        <taxon>Actinomycetota</taxon>
        <taxon>Actinomycetes</taxon>
        <taxon>Bifidobacteriales</taxon>
        <taxon>Bifidobacteriaceae</taxon>
        <taxon>Bifidobacterium</taxon>
    </lineage>
</organism>
<dbReference type="eggNOG" id="ENOG503138A">
    <property type="taxonomic scope" value="Bacteria"/>
</dbReference>
<name>C0BRY2_BIFPS</name>
<feature type="compositionally biased region" description="Basic residues" evidence="1">
    <location>
        <begin position="14"/>
        <end position="27"/>
    </location>
</feature>
<feature type="region of interest" description="Disordered" evidence="1">
    <location>
        <begin position="1"/>
        <end position="27"/>
    </location>
</feature>
<evidence type="ECO:0000313" key="3">
    <source>
        <dbReference type="Proteomes" id="UP000003875"/>
    </source>
</evidence>